<dbReference type="KEGG" id="ccos:Pan44_48020"/>
<proteinExistence type="predicted"/>
<protein>
    <submittedName>
        <fullName evidence="3">Uncharacterized protein</fullName>
    </submittedName>
</protein>
<dbReference type="EMBL" id="CP036271">
    <property type="protein sequence ID" value="QDT56742.1"/>
    <property type="molecule type" value="Genomic_DNA"/>
</dbReference>
<dbReference type="AlphaFoldDB" id="A0A517SKU8"/>
<feature type="region of interest" description="Disordered" evidence="1">
    <location>
        <begin position="44"/>
        <end position="80"/>
    </location>
</feature>
<gene>
    <name evidence="3" type="ORF">Pan44_48020</name>
</gene>
<organism evidence="3 4">
    <name type="scientific">Caulifigura coniformis</name>
    <dbReference type="NCBI Taxonomy" id="2527983"/>
    <lineage>
        <taxon>Bacteria</taxon>
        <taxon>Pseudomonadati</taxon>
        <taxon>Planctomycetota</taxon>
        <taxon>Planctomycetia</taxon>
        <taxon>Planctomycetales</taxon>
        <taxon>Planctomycetaceae</taxon>
        <taxon>Caulifigura</taxon>
    </lineage>
</organism>
<dbReference type="Proteomes" id="UP000315700">
    <property type="component" value="Chromosome"/>
</dbReference>
<keyword evidence="2" id="KW-0472">Membrane</keyword>
<evidence type="ECO:0000313" key="4">
    <source>
        <dbReference type="Proteomes" id="UP000315700"/>
    </source>
</evidence>
<accession>A0A517SKU8</accession>
<keyword evidence="2" id="KW-1133">Transmembrane helix</keyword>
<keyword evidence="2" id="KW-0812">Transmembrane</keyword>
<sequence>MAKKGSLRRKAVGAGALGLVALGIWLGQYFPGFGLGKGLGFGTGSGDSGTAGTETSSEEPRTGTPSATIVSSETPSAAGVVPPERLRVIIDGDHYVLASSESGQEGKTLDATEIAQLTKSTTGDDQGIRIRIERTKRATAGARQALFEALDAAGITRDSRHESTEFLDSVRPAP</sequence>
<evidence type="ECO:0000256" key="1">
    <source>
        <dbReference type="SAM" id="MobiDB-lite"/>
    </source>
</evidence>
<name>A0A517SKU8_9PLAN</name>
<feature type="compositionally biased region" description="Polar residues" evidence="1">
    <location>
        <begin position="63"/>
        <end position="75"/>
    </location>
</feature>
<keyword evidence="4" id="KW-1185">Reference proteome</keyword>
<dbReference type="OrthoDB" id="291484at2"/>
<dbReference type="RefSeq" id="WP_145034175.1">
    <property type="nucleotide sequence ID" value="NZ_CP036271.1"/>
</dbReference>
<feature type="transmembrane region" description="Helical" evidence="2">
    <location>
        <begin position="12"/>
        <end position="30"/>
    </location>
</feature>
<dbReference type="InParanoid" id="A0A517SKU8"/>
<evidence type="ECO:0000313" key="3">
    <source>
        <dbReference type="EMBL" id="QDT56742.1"/>
    </source>
</evidence>
<reference evidence="3 4" key="1">
    <citation type="submission" date="2019-02" db="EMBL/GenBank/DDBJ databases">
        <title>Deep-cultivation of Planctomycetes and their phenomic and genomic characterization uncovers novel biology.</title>
        <authorList>
            <person name="Wiegand S."/>
            <person name="Jogler M."/>
            <person name="Boedeker C."/>
            <person name="Pinto D."/>
            <person name="Vollmers J."/>
            <person name="Rivas-Marin E."/>
            <person name="Kohn T."/>
            <person name="Peeters S.H."/>
            <person name="Heuer A."/>
            <person name="Rast P."/>
            <person name="Oberbeckmann S."/>
            <person name="Bunk B."/>
            <person name="Jeske O."/>
            <person name="Meyerdierks A."/>
            <person name="Storesund J.E."/>
            <person name="Kallscheuer N."/>
            <person name="Luecker S."/>
            <person name="Lage O.M."/>
            <person name="Pohl T."/>
            <person name="Merkel B.J."/>
            <person name="Hornburger P."/>
            <person name="Mueller R.-W."/>
            <person name="Bruemmer F."/>
            <person name="Labrenz M."/>
            <person name="Spormann A.M."/>
            <person name="Op den Camp H."/>
            <person name="Overmann J."/>
            <person name="Amann R."/>
            <person name="Jetten M.S.M."/>
            <person name="Mascher T."/>
            <person name="Medema M.H."/>
            <person name="Devos D.P."/>
            <person name="Kaster A.-K."/>
            <person name="Ovreas L."/>
            <person name="Rohde M."/>
            <person name="Galperin M.Y."/>
            <person name="Jogler C."/>
        </authorList>
    </citation>
    <scope>NUCLEOTIDE SEQUENCE [LARGE SCALE GENOMIC DNA]</scope>
    <source>
        <strain evidence="3 4">Pan44</strain>
    </source>
</reference>
<evidence type="ECO:0000256" key="2">
    <source>
        <dbReference type="SAM" id="Phobius"/>
    </source>
</evidence>